<gene>
    <name evidence="3" type="primary">20354777</name>
    <name evidence="2" type="ORF">GGTG_14319</name>
</gene>
<evidence type="ECO:0008006" key="5">
    <source>
        <dbReference type="Google" id="ProtNLM"/>
    </source>
</evidence>
<feature type="transmembrane region" description="Helical" evidence="1">
    <location>
        <begin position="16"/>
        <end position="35"/>
    </location>
</feature>
<dbReference type="GeneID" id="20354777"/>
<feature type="transmembrane region" description="Helical" evidence="1">
    <location>
        <begin position="72"/>
        <end position="94"/>
    </location>
</feature>
<reference evidence="3" key="4">
    <citation type="journal article" date="2015" name="G3 (Bethesda)">
        <title>Genome sequences of three phytopathogenic species of the Magnaporthaceae family of fungi.</title>
        <authorList>
            <person name="Okagaki L.H."/>
            <person name="Nunes C.C."/>
            <person name="Sailsbery J."/>
            <person name="Clay B."/>
            <person name="Brown D."/>
            <person name="John T."/>
            <person name="Oh Y."/>
            <person name="Young N."/>
            <person name="Fitzgerald M."/>
            <person name="Haas B.J."/>
            <person name="Zeng Q."/>
            <person name="Young S."/>
            <person name="Adiconis X."/>
            <person name="Fan L."/>
            <person name="Levin J.Z."/>
            <person name="Mitchell T.K."/>
            <person name="Okubara P.A."/>
            <person name="Farman M.L."/>
            <person name="Kohn L.M."/>
            <person name="Birren B."/>
            <person name="Ma L.-J."/>
            <person name="Dean R.A."/>
        </authorList>
    </citation>
    <scope>NUCLEOTIDE SEQUENCE</scope>
    <source>
        <strain evidence="3">R3-111a-1</strain>
    </source>
</reference>
<evidence type="ECO:0000256" key="1">
    <source>
        <dbReference type="SAM" id="Phobius"/>
    </source>
</evidence>
<reference evidence="4" key="1">
    <citation type="submission" date="2010-07" db="EMBL/GenBank/DDBJ databases">
        <title>The genome sequence of Gaeumannomyces graminis var. tritici strain R3-111a-1.</title>
        <authorList>
            <consortium name="The Broad Institute Genome Sequencing Platform"/>
            <person name="Ma L.-J."/>
            <person name="Dead R."/>
            <person name="Young S."/>
            <person name="Zeng Q."/>
            <person name="Koehrsen M."/>
            <person name="Alvarado L."/>
            <person name="Berlin A."/>
            <person name="Chapman S.B."/>
            <person name="Chen Z."/>
            <person name="Freedman E."/>
            <person name="Gellesch M."/>
            <person name="Goldberg J."/>
            <person name="Griggs A."/>
            <person name="Gujja S."/>
            <person name="Heilman E.R."/>
            <person name="Heiman D."/>
            <person name="Hepburn T."/>
            <person name="Howarth C."/>
            <person name="Jen D."/>
            <person name="Larson L."/>
            <person name="Mehta T."/>
            <person name="Neiman D."/>
            <person name="Pearson M."/>
            <person name="Roberts A."/>
            <person name="Saif S."/>
            <person name="Shea T."/>
            <person name="Shenoy N."/>
            <person name="Sisk P."/>
            <person name="Stolte C."/>
            <person name="Sykes S."/>
            <person name="Walk T."/>
            <person name="White J."/>
            <person name="Yandava C."/>
            <person name="Haas B."/>
            <person name="Nusbaum C."/>
            <person name="Birren B."/>
        </authorList>
    </citation>
    <scope>NUCLEOTIDE SEQUENCE [LARGE SCALE GENOMIC DNA]</scope>
    <source>
        <strain evidence="4">R3-111a-1</strain>
    </source>
</reference>
<dbReference type="AlphaFoldDB" id="J3PL71"/>
<evidence type="ECO:0000313" key="4">
    <source>
        <dbReference type="Proteomes" id="UP000006039"/>
    </source>
</evidence>
<accession>J3PL71</accession>
<keyword evidence="1" id="KW-0472">Membrane</keyword>
<reference evidence="2" key="2">
    <citation type="submission" date="2010-07" db="EMBL/GenBank/DDBJ databases">
        <authorList>
            <consortium name="The Broad Institute Genome Sequencing Platform"/>
            <consortium name="Broad Institute Genome Sequencing Center for Infectious Disease"/>
            <person name="Ma L.-J."/>
            <person name="Dead R."/>
            <person name="Young S."/>
            <person name="Zeng Q."/>
            <person name="Koehrsen M."/>
            <person name="Alvarado L."/>
            <person name="Berlin A."/>
            <person name="Chapman S.B."/>
            <person name="Chen Z."/>
            <person name="Freedman E."/>
            <person name="Gellesch M."/>
            <person name="Goldberg J."/>
            <person name="Griggs A."/>
            <person name="Gujja S."/>
            <person name="Heilman E.R."/>
            <person name="Heiman D."/>
            <person name="Hepburn T."/>
            <person name="Howarth C."/>
            <person name="Jen D."/>
            <person name="Larson L."/>
            <person name="Mehta T."/>
            <person name="Neiman D."/>
            <person name="Pearson M."/>
            <person name="Roberts A."/>
            <person name="Saif S."/>
            <person name="Shea T."/>
            <person name="Shenoy N."/>
            <person name="Sisk P."/>
            <person name="Stolte C."/>
            <person name="Sykes S."/>
            <person name="Walk T."/>
            <person name="White J."/>
            <person name="Yandava C."/>
            <person name="Haas B."/>
            <person name="Nusbaum C."/>
            <person name="Birren B."/>
        </authorList>
    </citation>
    <scope>NUCLEOTIDE SEQUENCE</scope>
    <source>
        <strain evidence="2">R3-111a-1</strain>
    </source>
</reference>
<dbReference type="HOGENOM" id="CLU_021051_1_1_1"/>
<sequence>MHAKHGSAWADEPRPALVLQILAVNFGLPILYLAVPHAARPWLYRARLLVAGAVALLNVVMARRTAPQNLAVAYAVGLVASWGTIWVFAALVFLRPQFDAERVERRLRPPRPSSSSSSPISARRVSSGIMVAPPPADLASSPVACSTALASFSTAMSVTNGHASNGHALNGHAAANGPSPVLKSRRRKSVRFVVPPDDDVARALVEYDYFWQAFPADAPFVTRLGWAFDYYMAWRGTGWNWAISCLPKFDRPAEPLSGELVKLDSIPLVSHAGHWRHAKNDEFFRARLCNIAIAYLVLDFCAVFMTKDGYFNTGLHDSPPPLYLSSMFPALPPSVLYIYRMILGFLGMLSALTAVFSADQLLRRRLARAFAGGVSSDLWQYPDNFGSFDQLLDHGLAGFWGRG</sequence>
<dbReference type="EnsemblFungi" id="EJT68102">
    <property type="protein sequence ID" value="EJT68102"/>
    <property type="gene ID" value="GGTG_14319"/>
</dbReference>
<dbReference type="VEuPathDB" id="FungiDB:GGTG_14319"/>
<dbReference type="OrthoDB" id="2796277at2759"/>
<name>J3PL71_GAET3</name>
<reference evidence="3" key="5">
    <citation type="submission" date="2018-04" db="UniProtKB">
        <authorList>
            <consortium name="EnsemblFungi"/>
        </authorList>
    </citation>
    <scope>IDENTIFICATION</scope>
    <source>
        <strain evidence="3">R3-111a-1</strain>
    </source>
</reference>
<evidence type="ECO:0000313" key="2">
    <source>
        <dbReference type="EMBL" id="EJT68102.1"/>
    </source>
</evidence>
<dbReference type="STRING" id="644352.J3PL71"/>
<feature type="transmembrane region" description="Helical" evidence="1">
    <location>
        <begin position="288"/>
        <end position="306"/>
    </location>
</feature>
<keyword evidence="1" id="KW-1133">Transmembrane helix</keyword>
<dbReference type="Proteomes" id="UP000006039">
    <property type="component" value="Unassembled WGS sequence"/>
</dbReference>
<protein>
    <recommendedName>
        <fullName evidence="5">Wax synthase domain-containing protein</fullName>
    </recommendedName>
</protein>
<dbReference type="RefSeq" id="XP_009230510.1">
    <property type="nucleotide sequence ID" value="XM_009232246.1"/>
</dbReference>
<organism evidence="2">
    <name type="scientific">Gaeumannomyces tritici (strain R3-111a-1)</name>
    <name type="common">Wheat and barley take-all root rot fungus</name>
    <name type="synonym">Gaeumannomyces graminis var. tritici</name>
    <dbReference type="NCBI Taxonomy" id="644352"/>
    <lineage>
        <taxon>Eukaryota</taxon>
        <taxon>Fungi</taxon>
        <taxon>Dikarya</taxon>
        <taxon>Ascomycota</taxon>
        <taxon>Pezizomycotina</taxon>
        <taxon>Sordariomycetes</taxon>
        <taxon>Sordariomycetidae</taxon>
        <taxon>Magnaporthales</taxon>
        <taxon>Magnaporthaceae</taxon>
        <taxon>Gaeumannomyces</taxon>
    </lineage>
</organism>
<dbReference type="eggNOG" id="ENOG502SAIV">
    <property type="taxonomic scope" value="Eukaryota"/>
</dbReference>
<reference evidence="2" key="3">
    <citation type="submission" date="2010-09" db="EMBL/GenBank/DDBJ databases">
        <title>Annotation of Gaeumannomyces graminis var. tritici R3-111a-1.</title>
        <authorList>
            <consortium name="The Broad Institute Genome Sequencing Platform"/>
            <person name="Ma L.-J."/>
            <person name="Dead R."/>
            <person name="Young S.K."/>
            <person name="Zeng Q."/>
            <person name="Gargeya S."/>
            <person name="Fitzgerald M."/>
            <person name="Haas B."/>
            <person name="Abouelleil A."/>
            <person name="Alvarado L."/>
            <person name="Arachchi H.M."/>
            <person name="Berlin A."/>
            <person name="Brown A."/>
            <person name="Chapman S.B."/>
            <person name="Chen Z."/>
            <person name="Dunbar C."/>
            <person name="Freedman E."/>
            <person name="Gearin G."/>
            <person name="Gellesch M."/>
            <person name="Goldberg J."/>
            <person name="Griggs A."/>
            <person name="Gujja S."/>
            <person name="Heiman D."/>
            <person name="Howarth C."/>
            <person name="Larson L."/>
            <person name="Lui A."/>
            <person name="MacDonald P.J.P."/>
            <person name="Mehta T."/>
            <person name="Montmayeur A."/>
            <person name="Murphy C."/>
            <person name="Neiman D."/>
            <person name="Pearson M."/>
            <person name="Priest M."/>
            <person name="Roberts A."/>
            <person name="Saif S."/>
            <person name="Shea T."/>
            <person name="Shenoy N."/>
            <person name="Sisk P."/>
            <person name="Stolte C."/>
            <person name="Sykes S."/>
            <person name="Yandava C."/>
            <person name="Wortman J."/>
            <person name="Nusbaum C."/>
            <person name="Birren B."/>
        </authorList>
    </citation>
    <scope>NUCLEOTIDE SEQUENCE</scope>
    <source>
        <strain evidence="2">R3-111a-1</strain>
    </source>
</reference>
<keyword evidence="4" id="KW-1185">Reference proteome</keyword>
<feature type="transmembrane region" description="Helical" evidence="1">
    <location>
        <begin position="42"/>
        <end position="60"/>
    </location>
</feature>
<feature type="transmembrane region" description="Helical" evidence="1">
    <location>
        <begin position="337"/>
        <end position="358"/>
    </location>
</feature>
<keyword evidence="1" id="KW-0812">Transmembrane</keyword>
<evidence type="ECO:0000313" key="3">
    <source>
        <dbReference type="EnsemblFungi" id="EJT68102"/>
    </source>
</evidence>
<dbReference type="EMBL" id="GL385644">
    <property type="protein sequence ID" value="EJT68102.1"/>
    <property type="molecule type" value="Genomic_DNA"/>
</dbReference>
<proteinExistence type="predicted"/>